<evidence type="ECO:0000313" key="4">
    <source>
        <dbReference type="Proteomes" id="UP001164746"/>
    </source>
</evidence>
<feature type="compositionally biased region" description="Basic and acidic residues" evidence="1">
    <location>
        <begin position="325"/>
        <end position="341"/>
    </location>
</feature>
<reference evidence="3" key="1">
    <citation type="submission" date="2022-11" db="EMBL/GenBank/DDBJ databases">
        <title>Centuries of genome instability and evolution in soft-shell clam transmissible cancer (bioRxiv).</title>
        <authorList>
            <person name="Hart S.F.M."/>
            <person name="Yonemitsu M.A."/>
            <person name="Giersch R.M."/>
            <person name="Beal B.F."/>
            <person name="Arriagada G."/>
            <person name="Davis B.W."/>
            <person name="Ostrander E.A."/>
            <person name="Goff S.P."/>
            <person name="Metzger M.J."/>
        </authorList>
    </citation>
    <scope>NUCLEOTIDE SEQUENCE</scope>
    <source>
        <strain evidence="3">MELC-2E11</strain>
        <tissue evidence="3">Siphon/mantle</tissue>
    </source>
</reference>
<keyword evidence="4" id="KW-1185">Reference proteome</keyword>
<dbReference type="PANTHER" id="PTHR47039">
    <property type="entry name" value="INOSITOL POLYPHOSPHATE 5-PHOSPHATASE E"/>
    <property type="match status" value="1"/>
</dbReference>
<feature type="compositionally biased region" description="Polar residues" evidence="1">
    <location>
        <begin position="112"/>
        <end position="126"/>
    </location>
</feature>
<feature type="compositionally biased region" description="Basic and acidic residues" evidence="1">
    <location>
        <begin position="80"/>
        <end position="89"/>
    </location>
</feature>
<feature type="compositionally biased region" description="Basic and acidic residues" evidence="1">
    <location>
        <begin position="234"/>
        <end position="256"/>
    </location>
</feature>
<feature type="region of interest" description="Disordered" evidence="1">
    <location>
        <begin position="69"/>
        <end position="148"/>
    </location>
</feature>
<feature type="compositionally biased region" description="Basic residues" evidence="1">
    <location>
        <begin position="380"/>
        <end position="393"/>
    </location>
</feature>
<feature type="compositionally biased region" description="Basic and acidic residues" evidence="1">
    <location>
        <begin position="402"/>
        <end position="413"/>
    </location>
</feature>
<dbReference type="Gene3D" id="3.60.10.10">
    <property type="entry name" value="Endonuclease/exonuclease/phosphatase"/>
    <property type="match status" value="1"/>
</dbReference>
<dbReference type="Pfam" id="PF22669">
    <property type="entry name" value="Exo_endo_phos2"/>
    <property type="match status" value="1"/>
</dbReference>
<dbReference type="InterPro" id="IPR036691">
    <property type="entry name" value="Endo/exonu/phosph_ase_sf"/>
</dbReference>
<feature type="compositionally biased region" description="Basic and acidic residues" evidence="1">
    <location>
        <begin position="203"/>
        <end position="213"/>
    </location>
</feature>
<evidence type="ECO:0000313" key="3">
    <source>
        <dbReference type="EMBL" id="WAR31929.1"/>
    </source>
</evidence>
<dbReference type="SMART" id="SM00128">
    <property type="entry name" value="IPPc"/>
    <property type="match status" value="1"/>
</dbReference>
<feature type="compositionally biased region" description="Polar residues" evidence="1">
    <location>
        <begin position="177"/>
        <end position="188"/>
    </location>
</feature>
<evidence type="ECO:0000259" key="2">
    <source>
        <dbReference type="SMART" id="SM00128"/>
    </source>
</evidence>
<name>A0ABY7GF14_MYAAR</name>
<proteinExistence type="predicted"/>
<dbReference type="InterPro" id="IPR053321">
    <property type="entry name" value="IPP-5-Phosphatase_Type_IV"/>
</dbReference>
<evidence type="ECO:0000256" key="1">
    <source>
        <dbReference type="SAM" id="MobiDB-lite"/>
    </source>
</evidence>
<dbReference type="InterPro" id="IPR000300">
    <property type="entry name" value="IPPc"/>
</dbReference>
<accession>A0ABY7GF14</accession>
<dbReference type="EMBL" id="CP111028">
    <property type="protein sequence ID" value="WAR31929.1"/>
    <property type="molecule type" value="Genomic_DNA"/>
</dbReference>
<feature type="compositionally biased region" description="Basic and acidic residues" evidence="1">
    <location>
        <begin position="429"/>
        <end position="442"/>
    </location>
</feature>
<dbReference type="SUPFAM" id="SSF56219">
    <property type="entry name" value="DNase I-like"/>
    <property type="match status" value="1"/>
</dbReference>
<feature type="region of interest" description="Disordered" evidence="1">
    <location>
        <begin position="315"/>
        <end position="485"/>
    </location>
</feature>
<dbReference type="PANTHER" id="PTHR47039:SF1">
    <property type="entry name" value="INOSITOL POLYPHOSPHATE 5-PHOSPHATASE E"/>
    <property type="match status" value="1"/>
</dbReference>
<feature type="compositionally biased region" description="Basic and acidic residues" evidence="1">
    <location>
        <begin position="161"/>
        <end position="173"/>
    </location>
</feature>
<sequence>MGQNAIMHILDKTLPCRILRYLTTHFLLAWPIPGAGFIYGAENFQFFRPRETGKLRETNYMPTTVNVNRGRKKKSAAAKLAERKRRDSECGSEYGSTVSLQRGDSLEKESPQKPTGSDPPTISGSRENIKSKPRTGLSHLGDLPSLGVVPSRNVKNIEVSPPEHMDIDYHSDEDNVQNKNSDIISQKAPSDATVQRFRAMRMTPDRSRSEESLKNALFSPKPPTTPRSARKNFTKGEKRNRETNSSGEEHDQESKKQNSVISDFLTNTSLSNLQAADKEKMDVNEETHVQPKKGLVIHPDVKEVKDIAELNVNQNMNDPQGAEENVGKKVDGTEKITDNSEAKNNISPEKIAFLPVPDRGTPESVDSDGKGSVSSTGEKKGKKKGGKRNKVKPVAHAIKPLDGSEFKSPEKSHTGTFGSASDLKAISENYEKMLEDSPERKTTVPKPGSSGVAMDKVIPEPKPNAGKLAPIQPKNLPPPLGQDVKSQSLRTTYKADPAYSMTKFFGRSFSGTSERDKSKLEALSHRSLSTGSGLYALPTKEARDRMKGGNHAEMLSSSELDRYFPDRKVGLWDCKEPIDDFLLPEQSEYMQDIYAIGTQENAMSKKEWEILLQETIGPTHVLFHSASHGALHLAVFIRRDLIWFCTVPEDDLVQTRAVTMVKTKGAIAIGFQFFGTSFLFINSHFAPGDEKKKERLDDFIKISKHLNLPKQLNVTQRYDSVFWLGDLNFRIEVYQGKAAVENIVSYIEEQEHSNFEDLVAGDQLTKLIVEGSIFQGFQEGRINFRPTYKYDIGQDTFDTSSKNRIPSYTDRVLFRAKKKNSISCTHYDSPRSITISDHRPVFSIFDVAVQPARECSIPLAAGQFDRQVYTEANRRRSMKVDVIKTLQNEKSISKFVIKVKKLDFTNEY</sequence>
<feature type="domain" description="Inositol polyphosphate-related phosphatase" evidence="2">
    <location>
        <begin position="565"/>
        <end position="853"/>
    </location>
</feature>
<feature type="region of interest" description="Disordered" evidence="1">
    <location>
        <begin position="161"/>
        <end position="257"/>
    </location>
</feature>
<organism evidence="3 4">
    <name type="scientific">Mya arenaria</name>
    <name type="common">Soft-shell clam</name>
    <dbReference type="NCBI Taxonomy" id="6604"/>
    <lineage>
        <taxon>Eukaryota</taxon>
        <taxon>Metazoa</taxon>
        <taxon>Spiralia</taxon>
        <taxon>Lophotrochozoa</taxon>
        <taxon>Mollusca</taxon>
        <taxon>Bivalvia</taxon>
        <taxon>Autobranchia</taxon>
        <taxon>Heteroconchia</taxon>
        <taxon>Euheterodonta</taxon>
        <taxon>Imparidentia</taxon>
        <taxon>Neoheterodontei</taxon>
        <taxon>Myida</taxon>
        <taxon>Myoidea</taxon>
        <taxon>Myidae</taxon>
        <taxon>Mya</taxon>
    </lineage>
</organism>
<dbReference type="Proteomes" id="UP001164746">
    <property type="component" value="Chromosome 17"/>
</dbReference>
<protein>
    <submittedName>
        <fullName evidence="3">INP5E-like protein</fullName>
    </submittedName>
</protein>
<gene>
    <name evidence="3" type="ORF">MAR_034471</name>
</gene>